<evidence type="ECO:0000313" key="2">
    <source>
        <dbReference type="Proteomes" id="UP000246278"/>
    </source>
</evidence>
<evidence type="ECO:0008006" key="3">
    <source>
        <dbReference type="Google" id="ProtNLM"/>
    </source>
</evidence>
<keyword evidence="2" id="KW-1185">Reference proteome</keyword>
<evidence type="ECO:0000313" key="1">
    <source>
        <dbReference type="EMBL" id="PWW82099.1"/>
    </source>
</evidence>
<protein>
    <recommendedName>
        <fullName evidence="3">L-2-amino-thiazoline-4-carboxylic acid hydrolase</fullName>
    </recommendedName>
</protein>
<dbReference type="OrthoDB" id="1093321at2"/>
<dbReference type="Proteomes" id="UP000246278">
    <property type="component" value="Unassembled WGS sequence"/>
</dbReference>
<proteinExistence type="predicted"/>
<gene>
    <name evidence="1" type="ORF">CR164_07105</name>
</gene>
<dbReference type="InterPro" id="IPR046142">
    <property type="entry name" value="DUF6144"/>
</dbReference>
<accession>A0A317T5R8</accession>
<name>A0A317T5R8_9CHLB</name>
<comment type="caution">
    <text evidence="1">The sequence shown here is derived from an EMBL/GenBank/DDBJ whole genome shotgun (WGS) entry which is preliminary data.</text>
</comment>
<dbReference type="RefSeq" id="WP_110023233.1">
    <property type="nucleotide sequence ID" value="NZ_PDNZ01000004.1"/>
</dbReference>
<dbReference type="EMBL" id="PDNZ01000004">
    <property type="protein sequence ID" value="PWW82099.1"/>
    <property type="molecule type" value="Genomic_DNA"/>
</dbReference>
<dbReference type="AlphaFoldDB" id="A0A317T5R8"/>
<reference evidence="2" key="1">
    <citation type="submission" date="2017-10" db="EMBL/GenBank/DDBJ databases">
        <authorList>
            <person name="Gaisin V.A."/>
            <person name="Rysina M.S."/>
            <person name="Grouzdev D.S."/>
        </authorList>
    </citation>
    <scope>NUCLEOTIDE SEQUENCE [LARGE SCALE GENOMIC DNA]</scope>
    <source>
        <strain evidence="2">V1</strain>
    </source>
</reference>
<organism evidence="1 2">
    <name type="scientific">Prosthecochloris marina</name>
    <dbReference type="NCBI Taxonomy" id="2017681"/>
    <lineage>
        <taxon>Bacteria</taxon>
        <taxon>Pseudomonadati</taxon>
        <taxon>Chlorobiota</taxon>
        <taxon>Chlorobiia</taxon>
        <taxon>Chlorobiales</taxon>
        <taxon>Chlorobiaceae</taxon>
        <taxon>Prosthecochloris</taxon>
    </lineage>
</organism>
<dbReference type="Pfam" id="PF19641">
    <property type="entry name" value="DUF6144"/>
    <property type="match status" value="1"/>
</dbReference>
<sequence length="185" mass="21735">MEYLEGGRFGRITKHLRKQGYENEMEDILHDSKNFPKLKKPEQTKYVETVMGRMEKSIGKDNAERVLFECGVQCCGKSWSSFVKRIWNQSKSMNDFFIKLNEEEERYNTQFTYDPDRNSIAIERSKCVCGLINKGKPFKTHKSYCKCSIGHMSVFFNTVFNVKEVHIKQSIYSGSDTCKWHIQLK</sequence>